<organism evidence="2">
    <name type="scientific">Heliothis virescens</name>
    <name type="common">Tobacco budworm moth</name>
    <dbReference type="NCBI Taxonomy" id="7102"/>
    <lineage>
        <taxon>Eukaryota</taxon>
        <taxon>Metazoa</taxon>
        <taxon>Ecdysozoa</taxon>
        <taxon>Arthropoda</taxon>
        <taxon>Hexapoda</taxon>
        <taxon>Insecta</taxon>
        <taxon>Pterygota</taxon>
        <taxon>Neoptera</taxon>
        <taxon>Endopterygota</taxon>
        <taxon>Lepidoptera</taxon>
        <taxon>Glossata</taxon>
        <taxon>Ditrysia</taxon>
        <taxon>Noctuoidea</taxon>
        <taxon>Noctuidae</taxon>
        <taxon>Heliothinae</taxon>
        <taxon>Heliothis</taxon>
    </lineage>
</organism>
<sequence length="225" mass="24818">MTSSHLLMSKYRKPMQCQTVKSNMKNPTKFKMNRITVNFLMTIVILALLPYSSTLSLPNGDPAPGRSPGPPQLEDKEVASDDKVIEIPEVYDETTTSEEFVEVTTVSEVVSESTVDISDACAFARIPSDSDDIVTLSDTDSDVNLTLSHPVFEADQLVRGVVYDGKSLIVVASKTKDGPTILPYGEDLKAKEREEDHLLVGTTHRIERSGRPWRRPLPNLGTSPN</sequence>
<reference evidence="2" key="1">
    <citation type="submission" date="2017-09" db="EMBL/GenBank/DDBJ databases">
        <title>Contemporary evolution of a Lepidopteran species, Heliothis virescens, in response to modern agricultural practices.</title>
        <authorList>
            <person name="Fritz M.L."/>
            <person name="Deyonke A.M."/>
            <person name="Papanicolaou A."/>
            <person name="Micinski S."/>
            <person name="Westbrook J."/>
            <person name="Gould F."/>
        </authorList>
    </citation>
    <scope>NUCLEOTIDE SEQUENCE [LARGE SCALE GENOMIC DNA]</scope>
    <source>
        <strain evidence="2">HvINT-</strain>
        <tissue evidence="2">Whole body</tissue>
    </source>
</reference>
<comment type="caution">
    <text evidence="2">The sequence shown here is derived from an EMBL/GenBank/DDBJ whole genome shotgun (WGS) entry which is preliminary data.</text>
</comment>
<protein>
    <submittedName>
        <fullName evidence="2">Uncharacterized protein</fullName>
    </submittedName>
</protein>
<dbReference type="EMBL" id="NWSH01000065">
    <property type="protein sequence ID" value="PCG80015.1"/>
    <property type="molecule type" value="Genomic_DNA"/>
</dbReference>
<name>A0A2A4K6W8_HELVI</name>
<proteinExistence type="predicted"/>
<evidence type="ECO:0000313" key="2">
    <source>
        <dbReference type="EMBL" id="PCG80015.1"/>
    </source>
</evidence>
<accession>A0A2A4K6W8</accession>
<evidence type="ECO:0000256" key="1">
    <source>
        <dbReference type="SAM" id="MobiDB-lite"/>
    </source>
</evidence>
<feature type="region of interest" description="Disordered" evidence="1">
    <location>
        <begin position="59"/>
        <end position="79"/>
    </location>
</feature>
<gene>
    <name evidence="2" type="ORF">B5V51_12253</name>
</gene>
<dbReference type="AlphaFoldDB" id="A0A2A4K6W8"/>